<comment type="similarity">
    <text evidence="2 7">Belongs to the membrane-bound acyltransferase family.</text>
</comment>
<dbReference type="PANTHER" id="PTHR13285">
    <property type="entry name" value="ACYLTRANSFERASE"/>
    <property type="match status" value="1"/>
</dbReference>
<evidence type="ECO:0000256" key="7">
    <source>
        <dbReference type="PIRNR" id="PIRNR016636"/>
    </source>
</evidence>
<dbReference type="EMBL" id="CP059378">
    <property type="protein sequence ID" value="QLY81751.1"/>
    <property type="molecule type" value="Genomic_DNA"/>
</dbReference>
<dbReference type="Proteomes" id="UP000512286">
    <property type="component" value="Chromosome"/>
</dbReference>
<comment type="subcellular location">
    <subcellularLocation>
        <location evidence="1">Cell membrane</location>
        <topology evidence="1">Multi-pass membrane protein</topology>
    </subcellularLocation>
</comment>
<keyword evidence="4 8" id="KW-0812">Transmembrane</keyword>
<evidence type="ECO:0000256" key="1">
    <source>
        <dbReference type="ARBA" id="ARBA00004651"/>
    </source>
</evidence>
<feature type="transmembrane region" description="Helical" evidence="8">
    <location>
        <begin position="6"/>
        <end position="24"/>
    </location>
</feature>
<dbReference type="InterPro" id="IPR028362">
    <property type="entry name" value="AlgI"/>
</dbReference>
<keyword evidence="7" id="KW-0012">Acyltransferase</keyword>
<keyword evidence="3 7" id="KW-1003">Cell membrane</keyword>
<evidence type="ECO:0000256" key="5">
    <source>
        <dbReference type="ARBA" id="ARBA00022989"/>
    </source>
</evidence>
<protein>
    <submittedName>
        <fullName evidence="9">MBOAT family protein</fullName>
    </submittedName>
</protein>
<dbReference type="InterPro" id="IPR024194">
    <property type="entry name" value="Ac/AlaTfrase_AlgI/DltB"/>
</dbReference>
<evidence type="ECO:0000313" key="10">
    <source>
        <dbReference type="Proteomes" id="UP000512286"/>
    </source>
</evidence>
<dbReference type="GO" id="GO:0016746">
    <property type="term" value="F:acyltransferase activity"/>
    <property type="evidence" value="ECO:0007669"/>
    <property type="project" value="UniProtKB-KW"/>
</dbReference>
<dbReference type="GO" id="GO:0042121">
    <property type="term" value="P:alginic acid biosynthetic process"/>
    <property type="evidence" value="ECO:0007669"/>
    <property type="project" value="InterPro"/>
</dbReference>
<feature type="transmembrane region" description="Helical" evidence="8">
    <location>
        <begin position="77"/>
        <end position="95"/>
    </location>
</feature>
<organism evidence="9 10">
    <name type="scientific">Clostridium intestinale</name>
    <dbReference type="NCBI Taxonomy" id="36845"/>
    <lineage>
        <taxon>Bacteria</taxon>
        <taxon>Bacillati</taxon>
        <taxon>Bacillota</taxon>
        <taxon>Clostridia</taxon>
        <taxon>Eubacteriales</taxon>
        <taxon>Clostridiaceae</taxon>
        <taxon>Clostridium</taxon>
    </lineage>
</organism>
<evidence type="ECO:0000256" key="2">
    <source>
        <dbReference type="ARBA" id="ARBA00010323"/>
    </source>
</evidence>
<gene>
    <name evidence="9" type="ORF">HZF06_09250</name>
</gene>
<keyword evidence="7" id="KW-0808">Transferase</keyword>
<dbReference type="AlphaFoldDB" id="A0A7D6W3B5"/>
<dbReference type="Pfam" id="PF03062">
    <property type="entry name" value="MBOAT"/>
    <property type="match status" value="1"/>
</dbReference>
<evidence type="ECO:0000256" key="6">
    <source>
        <dbReference type="ARBA" id="ARBA00023136"/>
    </source>
</evidence>
<evidence type="ECO:0000256" key="8">
    <source>
        <dbReference type="SAM" id="Phobius"/>
    </source>
</evidence>
<name>A0A7D6W3B5_9CLOT</name>
<keyword evidence="6 7" id="KW-0472">Membrane</keyword>
<keyword evidence="5 8" id="KW-1133">Transmembrane helix</keyword>
<feature type="transmembrane region" description="Helical" evidence="8">
    <location>
        <begin position="359"/>
        <end position="376"/>
    </location>
</feature>
<feature type="transmembrane region" description="Helical" evidence="8">
    <location>
        <begin position="437"/>
        <end position="458"/>
    </location>
</feature>
<dbReference type="PIRSF" id="PIRSF016636">
    <property type="entry name" value="AlgI_DltB"/>
    <property type="match status" value="1"/>
</dbReference>
<dbReference type="PIRSF" id="PIRSF500217">
    <property type="entry name" value="AlgI"/>
    <property type="match status" value="1"/>
</dbReference>
<dbReference type="KEGG" id="cint:HZF06_09250"/>
<accession>A0A7D6W3B5</accession>
<feature type="transmembrane region" description="Helical" evidence="8">
    <location>
        <begin position="107"/>
        <end position="131"/>
    </location>
</feature>
<dbReference type="InterPro" id="IPR004299">
    <property type="entry name" value="MBOAT_fam"/>
</dbReference>
<feature type="transmembrane region" description="Helical" evidence="8">
    <location>
        <begin position="330"/>
        <end position="347"/>
    </location>
</feature>
<sequence>MSFSSIEFIFMFLPIIIISTYCMPNKLKNTWLLILSIVFYSIADFRYLFLIIITVLINYLLGFIIGNTKKIKVKNLMLLVGIFYNLGILSFYKYINFLIENINGVLNIFGLANLIGVLNIVLPIGISFYLFQCISYLIDVYRGDGKAEKNIINLALYITFFPQIFSGPIMKYKDMSTQLTKRVYSSEIFIEGTKRFIFGLFKKLIIANTLAITADKIFALNSSELGTSVAWLGVITYTLQIYFDFSAYSDMAIGIGRMLGFKINENFNYPYAAKSIKDFWNRWHISLSTWFREYLYFPLGGNRKGKVNTYRNLFIVFFLCGLWHGAKWNFIIWGIYYGVILILERINFLGKFSSRIHPIFKHAYTLLIIGFGWVLFRAESFEQIKYYIRAMVGLSPSTSYVSIYSYLNSEVALTIMIAIIFAMPVQKIIKSYKNKSIFTVLKPITLLILFFISIMYLLPTTESSEIIKFIYTQF</sequence>
<feature type="transmembrane region" description="Helical" evidence="8">
    <location>
        <begin position="151"/>
        <end position="172"/>
    </location>
</feature>
<feature type="transmembrane region" description="Helical" evidence="8">
    <location>
        <begin position="45"/>
        <end position="65"/>
    </location>
</feature>
<evidence type="ECO:0000256" key="4">
    <source>
        <dbReference type="ARBA" id="ARBA00022692"/>
    </source>
</evidence>
<evidence type="ECO:0000313" key="9">
    <source>
        <dbReference type="EMBL" id="QLY81751.1"/>
    </source>
</evidence>
<evidence type="ECO:0000256" key="3">
    <source>
        <dbReference type="ARBA" id="ARBA00022475"/>
    </source>
</evidence>
<proteinExistence type="inferred from homology"/>
<feature type="transmembrane region" description="Helical" evidence="8">
    <location>
        <begin position="307"/>
        <end position="324"/>
    </location>
</feature>
<dbReference type="InterPro" id="IPR051085">
    <property type="entry name" value="MB_O-acyltransferase"/>
</dbReference>
<dbReference type="GO" id="GO:0005886">
    <property type="term" value="C:plasma membrane"/>
    <property type="evidence" value="ECO:0007669"/>
    <property type="project" value="UniProtKB-SubCell"/>
</dbReference>
<reference evidence="9 10" key="1">
    <citation type="submission" date="2020-07" db="EMBL/GenBank/DDBJ databases">
        <title>Electron transfer.</title>
        <authorList>
            <person name="Huang L."/>
            <person name="Liu X."/>
            <person name="Zhou S."/>
        </authorList>
    </citation>
    <scope>NUCLEOTIDE SEQUENCE [LARGE SCALE GENOMIC DNA]</scope>
    <source>
        <strain evidence="9 10">Lx1</strain>
    </source>
</reference>
<dbReference type="PANTHER" id="PTHR13285:SF18">
    <property type="entry name" value="PROTEIN-CYSTEINE N-PALMITOYLTRANSFERASE RASP"/>
    <property type="match status" value="1"/>
</dbReference>
<feature type="transmembrane region" description="Helical" evidence="8">
    <location>
        <begin position="403"/>
        <end position="425"/>
    </location>
</feature>